<proteinExistence type="predicted"/>
<dbReference type="EMBL" id="SEYY01000297">
    <property type="protein sequence ID" value="KAB7507569.1"/>
    <property type="molecule type" value="Genomic_DNA"/>
</dbReference>
<dbReference type="Proteomes" id="UP000326759">
    <property type="component" value="Unassembled WGS sequence"/>
</dbReference>
<evidence type="ECO:0000313" key="2">
    <source>
        <dbReference type="Proteomes" id="UP000326759"/>
    </source>
</evidence>
<name>A0A5N5TN39_9CRUS</name>
<organism evidence="1 2">
    <name type="scientific">Armadillidium nasatum</name>
    <dbReference type="NCBI Taxonomy" id="96803"/>
    <lineage>
        <taxon>Eukaryota</taxon>
        <taxon>Metazoa</taxon>
        <taxon>Ecdysozoa</taxon>
        <taxon>Arthropoda</taxon>
        <taxon>Crustacea</taxon>
        <taxon>Multicrustacea</taxon>
        <taxon>Malacostraca</taxon>
        <taxon>Eumalacostraca</taxon>
        <taxon>Peracarida</taxon>
        <taxon>Isopoda</taxon>
        <taxon>Oniscidea</taxon>
        <taxon>Crinocheta</taxon>
        <taxon>Armadillidiidae</taxon>
        <taxon>Armadillidium</taxon>
    </lineage>
</organism>
<sequence>MYSYSMREMAYHKDSYMAHRKDWKTGYEGRYRRTHSPTGSDRTGTTVLDRPDVASSRENRNHLIKNSPTKTVNQAFHSSVFAYEACFPLRNSSVS</sequence>
<comment type="caution">
    <text evidence="1">The sequence shown here is derived from an EMBL/GenBank/DDBJ whole genome shotgun (WGS) entry which is preliminary data.</text>
</comment>
<reference evidence="1 2" key="1">
    <citation type="journal article" date="2019" name="PLoS Biol.">
        <title>Sex chromosomes control vertical transmission of feminizing Wolbachia symbionts in an isopod.</title>
        <authorList>
            <person name="Becking T."/>
            <person name="Chebbi M.A."/>
            <person name="Giraud I."/>
            <person name="Moumen B."/>
            <person name="Laverre T."/>
            <person name="Caubet Y."/>
            <person name="Peccoud J."/>
            <person name="Gilbert C."/>
            <person name="Cordaux R."/>
        </authorList>
    </citation>
    <scope>NUCLEOTIDE SEQUENCE [LARGE SCALE GENOMIC DNA]</scope>
    <source>
        <strain evidence="1">ANa2</strain>
        <tissue evidence="1">Whole body excluding digestive tract and cuticle</tissue>
    </source>
</reference>
<evidence type="ECO:0000313" key="1">
    <source>
        <dbReference type="EMBL" id="KAB7507569.1"/>
    </source>
</evidence>
<dbReference type="AlphaFoldDB" id="A0A5N5TN39"/>
<keyword evidence="2" id="KW-1185">Reference proteome</keyword>
<protein>
    <submittedName>
        <fullName evidence="1">Uncharacterized protein</fullName>
    </submittedName>
</protein>
<accession>A0A5N5TN39</accession>
<dbReference type="OrthoDB" id="10638923at2759"/>
<gene>
    <name evidence="1" type="ORF">Anas_00037</name>
</gene>